<feature type="region of interest" description="Disordered" evidence="1">
    <location>
        <begin position="214"/>
        <end position="265"/>
    </location>
</feature>
<dbReference type="AlphaFoldDB" id="A0A6A6D8U4"/>
<gene>
    <name evidence="5" type="ORF">K469DRAFT_705785</name>
    <name evidence="4" type="ORF">K469DRAFT_705812</name>
</gene>
<dbReference type="InterPro" id="IPR025476">
    <property type="entry name" value="Helitron_helicase-like"/>
</dbReference>
<evidence type="ECO:0000313" key="5">
    <source>
        <dbReference type="EMBL" id="KAF2174638.1"/>
    </source>
</evidence>
<reference evidence="4" key="1">
    <citation type="journal article" date="2020" name="Stud. Mycol.">
        <title>101 Dothideomycetes genomes: a test case for predicting lifestyles and emergence of pathogens.</title>
        <authorList>
            <person name="Haridas S."/>
            <person name="Albert R."/>
            <person name="Binder M."/>
            <person name="Bloem J."/>
            <person name="Labutti K."/>
            <person name="Salamov A."/>
            <person name="Andreopoulos B."/>
            <person name="Baker S."/>
            <person name="Barry K."/>
            <person name="Bills G."/>
            <person name="Bluhm B."/>
            <person name="Cannon C."/>
            <person name="Castanera R."/>
            <person name="Culley D."/>
            <person name="Daum C."/>
            <person name="Ezra D."/>
            <person name="Gonzalez J."/>
            <person name="Henrissat B."/>
            <person name="Kuo A."/>
            <person name="Liang C."/>
            <person name="Lipzen A."/>
            <person name="Lutzoni F."/>
            <person name="Magnuson J."/>
            <person name="Mondo S."/>
            <person name="Nolan M."/>
            <person name="Ohm R."/>
            <person name="Pangilinan J."/>
            <person name="Park H.-J."/>
            <person name="Ramirez L."/>
            <person name="Alfaro M."/>
            <person name="Sun H."/>
            <person name="Tritt A."/>
            <person name="Yoshinaga Y."/>
            <person name="Zwiers L.-H."/>
            <person name="Turgeon B."/>
            <person name="Goodwin S."/>
            <person name="Spatafora J."/>
            <person name="Crous P."/>
            <person name="Grigoriev I."/>
        </authorList>
    </citation>
    <scope>NUCLEOTIDE SEQUENCE</scope>
    <source>
        <strain evidence="4">CBS 207.26</strain>
    </source>
</reference>
<feature type="region of interest" description="Disordered" evidence="1">
    <location>
        <begin position="13"/>
        <end position="66"/>
    </location>
</feature>
<dbReference type="InterPro" id="IPR046700">
    <property type="entry name" value="DUF6570"/>
</dbReference>
<proteinExistence type="predicted"/>
<evidence type="ECO:0000259" key="2">
    <source>
        <dbReference type="Pfam" id="PF14214"/>
    </source>
</evidence>
<dbReference type="EMBL" id="ML994804">
    <property type="protein sequence ID" value="KAF2174638.1"/>
    <property type="molecule type" value="Genomic_DNA"/>
</dbReference>
<evidence type="ECO:0000313" key="6">
    <source>
        <dbReference type="Proteomes" id="UP000800200"/>
    </source>
</evidence>
<accession>A0A6A6D8U4</accession>
<feature type="compositionally biased region" description="Basic and acidic residues" evidence="1">
    <location>
        <begin position="16"/>
        <end position="25"/>
    </location>
</feature>
<keyword evidence="6" id="KW-1185">Reference proteome</keyword>
<dbReference type="Pfam" id="PF20209">
    <property type="entry name" value="DUF6570"/>
    <property type="match status" value="1"/>
</dbReference>
<dbReference type="OrthoDB" id="5093502at2759"/>
<evidence type="ECO:0000313" key="4">
    <source>
        <dbReference type="EMBL" id="KAF2174629.1"/>
    </source>
</evidence>
<name>A0A6A6D8U4_9PEZI</name>
<dbReference type="EMBL" id="ML994807">
    <property type="protein sequence ID" value="KAF2174629.1"/>
    <property type="molecule type" value="Genomic_DNA"/>
</dbReference>
<feature type="domain" description="Helitron helicase-like" evidence="2">
    <location>
        <begin position="746"/>
        <end position="963"/>
    </location>
</feature>
<evidence type="ECO:0000259" key="3">
    <source>
        <dbReference type="Pfam" id="PF20209"/>
    </source>
</evidence>
<organism evidence="4 6">
    <name type="scientific">Zopfia rhizophila CBS 207.26</name>
    <dbReference type="NCBI Taxonomy" id="1314779"/>
    <lineage>
        <taxon>Eukaryota</taxon>
        <taxon>Fungi</taxon>
        <taxon>Dikarya</taxon>
        <taxon>Ascomycota</taxon>
        <taxon>Pezizomycotina</taxon>
        <taxon>Dothideomycetes</taxon>
        <taxon>Dothideomycetes incertae sedis</taxon>
        <taxon>Zopfiaceae</taxon>
        <taxon>Zopfia</taxon>
    </lineage>
</organism>
<dbReference type="Pfam" id="PF14214">
    <property type="entry name" value="Helitron_like_N"/>
    <property type="match status" value="1"/>
</dbReference>
<sequence length="1050" mass="118590">MVEGSEAVYELANGEGRSRRVREGQLDAVSSSGVARNEDGEQYRSDQSQVPKDLRQVPAGRHSREEARTSACLKTVSRIWGGEKVEYYRWVYRGEHYCNKVRTAALVVMDWDEAVLKLNRLIHRRAAQLGRLKVKESVNPIDCCDLINLKAWSHKDPYVAKKDNEGIALPFQKLTVTDLPAGYDFDKFGLMVRKERQQSGNVAEGELMARSEQQQLGNGPEGGAAVGGVFSRSSRQRQETRKRKRSVDNSKPGSKRVRTAGRWERSEEERMEEFASVLQRLDEEFDEKERLSQGRNWCRPVPLERKVSTVREFYKAFHDANTLPICTCMICYRKYARAELKDVGWDQWMTSALEKRDGSPFVCRQCFPLGGKITTCLDCVRQLGRGALSPAARLHMRLGCEHIFPEELKGLTPVEEKLIALNSCYGFITKHSIQDGHRQGVTYPRHVKGHVTVFPNSVQELVTNVLPHPLLKVMDEIHVSWQGREKPAPSDLAALLSVRRRVVERALFWLKRHNPLYAGIVIDTVEMESWGASPHGVPCQIYDRLERNEPSAREKIQTAHIVPPTERGLDDPGVVDIQELLASVERDQGFCGEAVAGESAVEDDGADVHDSAGDRVYEISSSGMFGLDCRPDIADAEKLWYLCESMAEDSSWNQTRESMWAGSAEVRHGGATEPYILVSRGEEFADSFDTYFFAKTFPTLFPHGKGGPRQAEEFIMDGEGNGSSGVEMEAAAGSLVLSRNMNLETWAKLVVQRHGGRFATHPVFPFLIFNMGVRSRNRRVSMASVRKKDFPEVERIVRSLNAARLENAKAELEACGKTTDKEVNQLLRSLSLYGYRQPMSRESRLTMRRKIKSLIVRYGIPAIWFTLNPNDITNPVKLRLAAYRTRDANEAEDFLKSLDQVYKRARLAVSDPLSSVIFFHREISMFFKYYVRIGEDSVFGRISQYYGAVETNERGAFHLHGLLWLQGNMHLSSLLADVQREDQAAYRDKVMEFIDSIFTEVGPQVTSHLAKQQMQSGNDKSNIGSRRRGVCSGAEGEVRSVGHMLTSGKE</sequence>
<protein>
    <submittedName>
        <fullName evidence="4">Uncharacterized protein</fullName>
    </submittedName>
</protein>
<feature type="domain" description="DUF6570" evidence="3">
    <location>
        <begin position="404"/>
        <end position="526"/>
    </location>
</feature>
<evidence type="ECO:0000256" key="1">
    <source>
        <dbReference type="SAM" id="MobiDB-lite"/>
    </source>
</evidence>
<dbReference type="Proteomes" id="UP000800200">
    <property type="component" value="Unassembled WGS sequence"/>
</dbReference>